<dbReference type="EMBL" id="BAAAMY010000005">
    <property type="protein sequence ID" value="GAA1920690.1"/>
    <property type="molecule type" value="Genomic_DNA"/>
</dbReference>
<proteinExistence type="predicted"/>
<organism evidence="2 3">
    <name type="scientific">Nocardioides lentus</name>
    <dbReference type="NCBI Taxonomy" id="338077"/>
    <lineage>
        <taxon>Bacteria</taxon>
        <taxon>Bacillati</taxon>
        <taxon>Actinomycetota</taxon>
        <taxon>Actinomycetes</taxon>
        <taxon>Propionibacteriales</taxon>
        <taxon>Nocardioidaceae</taxon>
        <taxon>Nocardioides</taxon>
    </lineage>
</organism>
<name>A0ABP5AT11_9ACTN</name>
<evidence type="ECO:0000259" key="1">
    <source>
        <dbReference type="SMART" id="SM00731"/>
    </source>
</evidence>
<reference evidence="3" key="1">
    <citation type="journal article" date="2019" name="Int. J. Syst. Evol. Microbiol.">
        <title>The Global Catalogue of Microorganisms (GCM) 10K type strain sequencing project: providing services to taxonomists for standard genome sequencing and annotation.</title>
        <authorList>
            <consortium name="The Broad Institute Genomics Platform"/>
            <consortium name="The Broad Institute Genome Sequencing Center for Infectious Disease"/>
            <person name="Wu L."/>
            <person name="Ma J."/>
        </authorList>
    </citation>
    <scope>NUCLEOTIDE SEQUENCE [LARGE SCALE GENOMIC DNA]</scope>
    <source>
        <strain evidence="3">JCM 14046</strain>
    </source>
</reference>
<feature type="domain" description="SprT-like" evidence="1">
    <location>
        <begin position="3"/>
        <end position="131"/>
    </location>
</feature>
<gene>
    <name evidence="2" type="ORF">GCM10009737_22770</name>
</gene>
<evidence type="ECO:0000313" key="3">
    <source>
        <dbReference type="Proteomes" id="UP001501612"/>
    </source>
</evidence>
<dbReference type="SMART" id="SM00731">
    <property type="entry name" value="SprT"/>
    <property type="match status" value="1"/>
</dbReference>
<dbReference type="Proteomes" id="UP001501612">
    <property type="component" value="Unassembled WGS sequence"/>
</dbReference>
<sequence length="227" mass="24497">MATALMAEHGLHGWTLRFDRAKRRAGVCRHHERVIGLSGPLTLLHDEAEVRDTVLHEVAHALVGPTEGHGPRWRATARRLGCSAQRALPADAPRVPGAWVGTCPAGHTTDRHRRPERVLSCPRCSSRFSLDHVYTWTHRGLAAPLHPRYLAELDGLAARAAAAGVDPDAAGWAVGVGDRVRVLTPGRWHGTVGEVVKVGRTRYHVRAAGGVLTVPMAAVAPVLHRPA</sequence>
<comment type="caution">
    <text evidence="2">The sequence shown here is derived from an EMBL/GenBank/DDBJ whole genome shotgun (WGS) entry which is preliminary data.</text>
</comment>
<dbReference type="Pfam" id="PF10263">
    <property type="entry name" value="SprT-like"/>
    <property type="match status" value="1"/>
</dbReference>
<accession>A0ABP5AT11</accession>
<protein>
    <recommendedName>
        <fullName evidence="1">SprT-like domain-containing protein</fullName>
    </recommendedName>
</protein>
<dbReference type="InterPro" id="IPR006640">
    <property type="entry name" value="SprT-like_domain"/>
</dbReference>
<evidence type="ECO:0000313" key="2">
    <source>
        <dbReference type="EMBL" id="GAA1920690.1"/>
    </source>
</evidence>
<keyword evidence="3" id="KW-1185">Reference proteome</keyword>